<dbReference type="WBParaSite" id="GPUH_0001962901-mRNA-1">
    <property type="protein sequence ID" value="GPUH_0001962901-mRNA-1"/>
    <property type="gene ID" value="GPUH_0001962901"/>
</dbReference>
<reference evidence="1 2" key="2">
    <citation type="submission" date="2018-11" db="EMBL/GenBank/DDBJ databases">
        <authorList>
            <consortium name="Pathogen Informatics"/>
        </authorList>
    </citation>
    <scope>NUCLEOTIDE SEQUENCE [LARGE SCALE GENOMIC DNA]</scope>
</reference>
<organism evidence="3">
    <name type="scientific">Gongylonema pulchrum</name>
    <dbReference type="NCBI Taxonomy" id="637853"/>
    <lineage>
        <taxon>Eukaryota</taxon>
        <taxon>Metazoa</taxon>
        <taxon>Ecdysozoa</taxon>
        <taxon>Nematoda</taxon>
        <taxon>Chromadorea</taxon>
        <taxon>Rhabditida</taxon>
        <taxon>Spirurina</taxon>
        <taxon>Spiruromorpha</taxon>
        <taxon>Spiruroidea</taxon>
        <taxon>Gongylonematidae</taxon>
        <taxon>Gongylonema</taxon>
    </lineage>
</organism>
<evidence type="ECO:0000313" key="3">
    <source>
        <dbReference type="WBParaSite" id="GPUH_0001962901-mRNA-1"/>
    </source>
</evidence>
<dbReference type="AlphaFoldDB" id="A0A183EF63"/>
<sequence>MRYDRLMARRPDYLLFMGKKAELLRLSSNMALCLRKKRIRNRSDINAANLTNHDFIHGLVQHDEAYQVLAGVRNSCTHWHNEKQKVPAMVTQFGLPTFFLTISAAET</sequence>
<accession>A0A183EF63</accession>
<keyword evidence="2" id="KW-1185">Reference proteome</keyword>
<dbReference type="EMBL" id="UYRT01088824">
    <property type="protein sequence ID" value="VDN34184.1"/>
    <property type="molecule type" value="Genomic_DNA"/>
</dbReference>
<reference evidence="3" key="1">
    <citation type="submission" date="2016-06" db="UniProtKB">
        <authorList>
            <consortium name="WormBaseParasite"/>
        </authorList>
    </citation>
    <scope>IDENTIFICATION</scope>
</reference>
<dbReference type="OrthoDB" id="8041622at2759"/>
<evidence type="ECO:0000313" key="1">
    <source>
        <dbReference type="EMBL" id="VDN34184.1"/>
    </source>
</evidence>
<evidence type="ECO:0000313" key="2">
    <source>
        <dbReference type="Proteomes" id="UP000271098"/>
    </source>
</evidence>
<protein>
    <submittedName>
        <fullName evidence="3">DUF4145 domain-containing protein</fullName>
    </submittedName>
</protein>
<dbReference type="Proteomes" id="UP000271098">
    <property type="component" value="Unassembled WGS sequence"/>
</dbReference>
<gene>
    <name evidence="1" type="ORF">GPUH_LOCUS19604</name>
</gene>
<name>A0A183EF63_9BILA</name>
<proteinExistence type="predicted"/>